<organism evidence="2 3">
    <name type="scientific">Arcanobacterium wilhelmae</name>
    <dbReference type="NCBI Taxonomy" id="1803177"/>
    <lineage>
        <taxon>Bacteria</taxon>
        <taxon>Bacillati</taxon>
        <taxon>Actinomycetota</taxon>
        <taxon>Actinomycetes</taxon>
        <taxon>Actinomycetales</taxon>
        <taxon>Actinomycetaceae</taxon>
        <taxon>Arcanobacterium</taxon>
    </lineage>
</organism>
<dbReference type="InterPro" id="IPR027417">
    <property type="entry name" value="P-loop_NTPase"/>
</dbReference>
<sequence length="420" mass="45545">MRTPLDSPFSPGSDVVPQVWAGRARFLADWRDVLRPRRVAGIHERARTILGEAGSGKSALVRRIAQSARDQGDWVTEQIRIPAGGDPLKRVAEALLGLAAQAGLVVATEKRISAVLACVQAVAVGGASVTFREAEGVEAYRALTELLIELGRAAIARANTMVVVHVDEVQNITDTNVLSQLLVAFGDALAYEEPVKAPGGYEASRALPIAIYLTGLPEFLDMAGARVGATFARRFQTGTLESLDVESLVEALYPFIFDGWEIADPDGGIRRISMEVPAATNIIRYSCGEPFLFQLAGANAWYAGTGDVITEEDVERGWAHAAPEAEAHVLRILERLPAREREFLEAMAALPPQQRQLLTIAKALGYATSAKVGTTARRLETQRGIIARGTQYRFTNQAVEAMLSSGWPYEAPPLRNPHER</sequence>
<dbReference type="RefSeq" id="WP_307014588.1">
    <property type="nucleotide sequence ID" value="NZ_JAUSQW010000001.1"/>
</dbReference>
<dbReference type="SUPFAM" id="SSF52540">
    <property type="entry name" value="P-loop containing nucleoside triphosphate hydrolases"/>
    <property type="match status" value="1"/>
</dbReference>
<dbReference type="InterPro" id="IPR041664">
    <property type="entry name" value="AAA_16"/>
</dbReference>
<name>A0ABT9NBU4_9ACTO</name>
<keyword evidence="3" id="KW-1185">Reference proteome</keyword>
<protein>
    <recommendedName>
        <fullName evidence="1">Orc1-like AAA ATPase domain-containing protein</fullName>
    </recommendedName>
</protein>
<comment type="caution">
    <text evidence="2">The sequence shown here is derived from an EMBL/GenBank/DDBJ whole genome shotgun (WGS) entry which is preliminary data.</text>
</comment>
<feature type="domain" description="Orc1-like AAA ATPase" evidence="1">
    <location>
        <begin position="20"/>
        <end position="177"/>
    </location>
</feature>
<dbReference type="Proteomes" id="UP001235966">
    <property type="component" value="Unassembled WGS sequence"/>
</dbReference>
<proteinExistence type="predicted"/>
<evidence type="ECO:0000313" key="2">
    <source>
        <dbReference type="EMBL" id="MDP9801187.1"/>
    </source>
</evidence>
<dbReference type="EMBL" id="JAUSQW010000001">
    <property type="protein sequence ID" value="MDP9801187.1"/>
    <property type="molecule type" value="Genomic_DNA"/>
</dbReference>
<gene>
    <name evidence="2" type="ORF">J2S49_001263</name>
</gene>
<reference evidence="2 3" key="1">
    <citation type="submission" date="2023-07" db="EMBL/GenBank/DDBJ databases">
        <title>Sequencing the genomes of 1000 actinobacteria strains.</title>
        <authorList>
            <person name="Klenk H.-P."/>
        </authorList>
    </citation>
    <scope>NUCLEOTIDE SEQUENCE [LARGE SCALE GENOMIC DNA]</scope>
    <source>
        <strain evidence="2 3">DSM 102162</strain>
    </source>
</reference>
<dbReference type="Pfam" id="PF13191">
    <property type="entry name" value="AAA_16"/>
    <property type="match status" value="1"/>
</dbReference>
<evidence type="ECO:0000313" key="3">
    <source>
        <dbReference type="Proteomes" id="UP001235966"/>
    </source>
</evidence>
<evidence type="ECO:0000259" key="1">
    <source>
        <dbReference type="Pfam" id="PF13191"/>
    </source>
</evidence>
<accession>A0ABT9NBU4</accession>